<comment type="caution">
    <text evidence="1">The sequence shown here is derived from an EMBL/GenBank/DDBJ whole genome shotgun (WGS) entry which is preliminary data.</text>
</comment>
<organism evidence="1 2">
    <name type="scientific">Pedobacter psychroterrae</name>
    <dbReference type="NCBI Taxonomy" id="2530453"/>
    <lineage>
        <taxon>Bacteria</taxon>
        <taxon>Pseudomonadati</taxon>
        <taxon>Bacteroidota</taxon>
        <taxon>Sphingobacteriia</taxon>
        <taxon>Sphingobacteriales</taxon>
        <taxon>Sphingobacteriaceae</taxon>
        <taxon>Pedobacter</taxon>
    </lineage>
</organism>
<evidence type="ECO:0000313" key="2">
    <source>
        <dbReference type="Proteomes" id="UP000293347"/>
    </source>
</evidence>
<dbReference type="GO" id="GO:0046677">
    <property type="term" value="P:response to antibiotic"/>
    <property type="evidence" value="ECO:0007669"/>
    <property type="project" value="InterPro"/>
</dbReference>
<proteinExistence type="predicted"/>
<evidence type="ECO:0000313" key="1">
    <source>
        <dbReference type="EMBL" id="TCD02457.1"/>
    </source>
</evidence>
<dbReference type="InterPro" id="IPR007815">
    <property type="entry name" value="Emycin_Estase"/>
</dbReference>
<gene>
    <name evidence="1" type="ORF">EZ437_00250</name>
</gene>
<dbReference type="SUPFAM" id="SSF159501">
    <property type="entry name" value="EreA/ChaN-like"/>
    <property type="match status" value="1"/>
</dbReference>
<sequence>MQMKLLLAFIGLLLLTVRAEGQKIQEIVSKDIADAIHVFDQLLGSRSFAGIKVLGLGDAAVFVKESKKLTTSFSAYLISKQKFRNIVLHVDDWQVRPLNTYLTNAIPADTLVLDSLVKSIFSSDYQFRNRDFRAFLQWLKQYNLTNPKDQVNIYGVAPLSRIPPAYFLAAYVFEIDKVYGQQLSEKWSNDDTSDSLAYSDIKIWLQAIGKKKHSTSVQEQIMRCEEDLQHNKYVLKYTSPDQQFSQNQLNEKARYTASQVLKNLGKQTIFYAMTYQVMKGELETSVELNGLPVSAVGKYLNDDLKSSYQSFAIDFADSGKVIMIDIPNRKGDLEKVNGTAHAKSLYQKGEFIDRTNDAQLLKGYKPIMIWPYKGQVGNLILGKDEYAIDAVFLFSSLTDLDLANY</sequence>
<dbReference type="AlphaFoldDB" id="A0A4V2MLK5"/>
<accession>A0A4V2MLK5</accession>
<name>A0A4V2MLK5_9SPHI</name>
<dbReference type="Gene3D" id="3.30.1870.10">
    <property type="entry name" value="EreA-like, domain 2"/>
    <property type="match status" value="1"/>
</dbReference>
<dbReference type="Proteomes" id="UP000293347">
    <property type="component" value="Unassembled WGS sequence"/>
</dbReference>
<dbReference type="RefSeq" id="WP_131592011.1">
    <property type="nucleotide sequence ID" value="NZ_SJSL01000001.1"/>
</dbReference>
<dbReference type="OrthoDB" id="9810066at2"/>
<dbReference type="Pfam" id="PF05139">
    <property type="entry name" value="Erythro_esteras"/>
    <property type="match status" value="1"/>
</dbReference>
<dbReference type="EMBL" id="SJSL01000001">
    <property type="protein sequence ID" value="TCD02457.1"/>
    <property type="molecule type" value="Genomic_DNA"/>
</dbReference>
<protein>
    <submittedName>
        <fullName evidence="1">Uncharacterized protein</fullName>
    </submittedName>
</protein>
<reference evidence="1 2" key="1">
    <citation type="submission" date="2019-02" db="EMBL/GenBank/DDBJ databases">
        <title>Pedobacter sp. RP-1-14 sp. nov., isolated from Arctic soil.</title>
        <authorList>
            <person name="Dahal R.H."/>
        </authorList>
    </citation>
    <scope>NUCLEOTIDE SEQUENCE [LARGE SCALE GENOMIC DNA]</scope>
    <source>
        <strain evidence="1 2">RP-1-14</strain>
    </source>
</reference>
<keyword evidence="2" id="KW-1185">Reference proteome</keyword>